<feature type="binding site" evidence="13">
    <location>
        <position position="380"/>
    </location>
    <ligand>
        <name>L-serine</name>
        <dbReference type="ChEBI" id="CHEBI:33384"/>
    </ligand>
</feature>
<dbReference type="OrthoDB" id="9804647at2"/>
<comment type="function">
    <text evidence="12">Catalyzes the attachment of serine to tRNA(Ser). Is also able to aminoacylate tRNA(Sec) with serine, to form the misacylated tRNA L-seryl-tRNA(Sec), which will be further converted into selenocysteinyl-tRNA(Sec).</text>
</comment>
<accession>W6TU16</accession>
<dbReference type="InterPro" id="IPR033729">
    <property type="entry name" value="SerRS_core"/>
</dbReference>
<dbReference type="RefSeq" id="WP_024161118.1">
    <property type="nucleotide sequence ID" value="NZ_AWTR02000054.1"/>
</dbReference>
<dbReference type="GO" id="GO:0005737">
    <property type="term" value="C:cytoplasm"/>
    <property type="evidence" value="ECO:0007669"/>
    <property type="project" value="UniProtKB-SubCell"/>
</dbReference>
<dbReference type="PANTHER" id="PTHR43697:SF1">
    <property type="entry name" value="SERINE--TRNA LIGASE"/>
    <property type="match status" value="1"/>
</dbReference>
<dbReference type="PANTHER" id="PTHR43697">
    <property type="entry name" value="SERYL-TRNA SYNTHETASE"/>
    <property type="match status" value="1"/>
</dbReference>
<dbReference type="PROSITE" id="PS50862">
    <property type="entry name" value="AA_TRNA_LIGASE_II"/>
    <property type="match status" value="1"/>
</dbReference>
<dbReference type="EMBL" id="AWTR02000054">
    <property type="protein sequence ID" value="ETZ07287.1"/>
    <property type="molecule type" value="Genomic_DNA"/>
</dbReference>
<proteinExistence type="inferred from homology"/>
<dbReference type="SUPFAM" id="SSF55681">
    <property type="entry name" value="Class II aaRS and biotin synthetases"/>
    <property type="match status" value="1"/>
</dbReference>
<dbReference type="InterPro" id="IPR015866">
    <property type="entry name" value="Ser-tRNA-synth_1_N"/>
</dbReference>
<dbReference type="Proteomes" id="UP000019112">
    <property type="component" value="Unassembled WGS sequence"/>
</dbReference>
<dbReference type="InterPro" id="IPR010978">
    <property type="entry name" value="tRNA-bd_arm"/>
</dbReference>
<evidence type="ECO:0000256" key="6">
    <source>
        <dbReference type="ARBA" id="ARBA00022741"/>
    </source>
</evidence>
<evidence type="ECO:0000313" key="17">
    <source>
        <dbReference type="Proteomes" id="UP000019112"/>
    </source>
</evidence>
<dbReference type="GO" id="GO:0006434">
    <property type="term" value="P:seryl-tRNA aminoacylation"/>
    <property type="evidence" value="ECO:0007669"/>
    <property type="project" value="UniProtKB-UniRule"/>
</dbReference>
<comment type="subunit">
    <text evidence="12">Homodimer. The tRNA molecule binds across the dimer.</text>
</comment>
<evidence type="ECO:0000256" key="2">
    <source>
        <dbReference type="ARBA" id="ARBA00005045"/>
    </source>
</evidence>
<comment type="caution">
    <text evidence="12">Lacks conserved residue(s) required for the propagation of feature annotation.</text>
</comment>
<feature type="binding site" evidence="12 14">
    <location>
        <begin position="347"/>
        <end position="350"/>
    </location>
    <ligand>
        <name>ATP</name>
        <dbReference type="ChEBI" id="CHEBI:30616"/>
    </ligand>
</feature>
<evidence type="ECO:0000313" key="16">
    <source>
        <dbReference type="EMBL" id="ETZ07287.1"/>
    </source>
</evidence>
<dbReference type="STRING" id="1399147.P618_200519"/>
<feature type="binding site" evidence="13">
    <location>
        <position position="229"/>
    </location>
    <ligand>
        <name>L-serine</name>
        <dbReference type="ChEBI" id="CHEBI:33384"/>
    </ligand>
</feature>
<protein>
    <recommendedName>
        <fullName evidence="12">Serine--tRNA ligase</fullName>
        <ecNumber evidence="12">6.1.1.11</ecNumber>
    </recommendedName>
    <alternativeName>
        <fullName evidence="12">Seryl-tRNA synthetase</fullName>
        <shortName evidence="12">SerRS</shortName>
    </alternativeName>
    <alternativeName>
        <fullName evidence="12">Seryl-tRNA(Ser/Sec) synthetase</fullName>
    </alternativeName>
</protein>
<dbReference type="InterPro" id="IPR042103">
    <property type="entry name" value="SerRS_1_N_sf"/>
</dbReference>
<dbReference type="SUPFAM" id="SSF46589">
    <property type="entry name" value="tRNA-binding arm"/>
    <property type="match status" value="1"/>
</dbReference>
<feature type="domain" description="Aminoacyl-transfer RNA synthetases class-II family profile" evidence="15">
    <location>
        <begin position="186"/>
        <end position="407"/>
    </location>
</feature>
<keyword evidence="7 12" id="KW-0067">ATP-binding</keyword>
<evidence type="ECO:0000256" key="8">
    <source>
        <dbReference type="ARBA" id="ARBA00022917"/>
    </source>
</evidence>
<feature type="binding site" evidence="12">
    <location>
        <begin position="229"/>
        <end position="231"/>
    </location>
    <ligand>
        <name>L-serine</name>
        <dbReference type="ChEBI" id="CHEBI:33384"/>
    </ligand>
</feature>
<dbReference type="InterPro" id="IPR045864">
    <property type="entry name" value="aa-tRNA-synth_II/BPL/LPL"/>
</dbReference>
<comment type="catalytic activity">
    <reaction evidence="10 12">
        <text>tRNA(Sec) + L-serine + ATP = L-seryl-tRNA(Sec) + AMP + diphosphate + H(+)</text>
        <dbReference type="Rhea" id="RHEA:42580"/>
        <dbReference type="Rhea" id="RHEA-COMP:9742"/>
        <dbReference type="Rhea" id="RHEA-COMP:10128"/>
        <dbReference type="ChEBI" id="CHEBI:15378"/>
        <dbReference type="ChEBI" id="CHEBI:30616"/>
        <dbReference type="ChEBI" id="CHEBI:33019"/>
        <dbReference type="ChEBI" id="CHEBI:33384"/>
        <dbReference type="ChEBI" id="CHEBI:78442"/>
        <dbReference type="ChEBI" id="CHEBI:78533"/>
        <dbReference type="ChEBI" id="CHEBI:456215"/>
        <dbReference type="EC" id="6.1.1.11"/>
    </reaction>
</comment>
<comment type="subcellular location">
    <subcellularLocation>
        <location evidence="1 12">Cytoplasm</location>
    </subcellularLocation>
</comment>
<evidence type="ECO:0000256" key="13">
    <source>
        <dbReference type="PIRSR" id="PIRSR001529-1"/>
    </source>
</evidence>
<name>W6TU16_HOLOB</name>
<keyword evidence="8 12" id="KW-0648">Protein biosynthesis</keyword>
<evidence type="ECO:0000256" key="14">
    <source>
        <dbReference type="PIRSR" id="PIRSR001529-2"/>
    </source>
</evidence>
<dbReference type="InterPro" id="IPR006195">
    <property type="entry name" value="aa-tRNA-synth_II"/>
</dbReference>
<comment type="catalytic activity">
    <reaction evidence="11 12">
        <text>tRNA(Ser) + L-serine + ATP = L-seryl-tRNA(Ser) + AMP + diphosphate + H(+)</text>
        <dbReference type="Rhea" id="RHEA:12292"/>
        <dbReference type="Rhea" id="RHEA-COMP:9669"/>
        <dbReference type="Rhea" id="RHEA-COMP:9703"/>
        <dbReference type="ChEBI" id="CHEBI:15378"/>
        <dbReference type="ChEBI" id="CHEBI:30616"/>
        <dbReference type="ChEBI" id="CHEBI:33019"/>
        <dbReference type="ChEBI" id="CHEBI:33384"/>
        <dbReference type="ChEBI" id="CHEBI:78442"/>
        <dbReference type="ChEBI" id="CHEBI:78533"/>
        <dbReference type="ChEBI" id="CHEBI:456215"/>
        <dbReference type="EC" id="6.1.1.11"/>
    </reaction>
</comment>
<evidence type="ECO:0000256" key="4">
    <source>
        <dbReference type="ARBA" id="ARBA00022490"/>
    </source>
</evidence>
<dbReference type="Pfam" id="PF00587">
    <property type="entry name" value="tRNA-synt_2b"/>
    <property type="match status" value="1"/>
</dbReference>
<dbReference type="InterPro" id="IPR002317">
    <property type="entry name" value="Ser-tRNA-ligase_type_1"/>
</dbReference>
<dbReference type="EC" id="6.1.1.11" evidence="12"/>
<dbReference type="AlphaFoldDB" id="W6TU16"/>
<keyword evidence="4 12" id="KW-0963">Cytoplasm</keyword>
<dbReference type="HAMAP" id="MF_00176">
    <property type="entry name" value="Ser_tRNA_synth_type1"/>
    <property type="match status" value="1"/>
</dbReference>
<dbReference type="InterPro" id="IPR002314">
    <property type="entry name" value="aa-tRNA-synt_IIb"/>
</dbReference>
<dbReference type="eggNOG" id="COG0172">
    <property type="taxonomic scope" value="Bacteria"/>
</dbReference>
<dbReference type="NCBIfam" id="TIGR00414">
    <property type="entry name" value="serS"/>
    <property type="match status" value="1"/>
</dbReference>
<dbReference type="PRINTS" id="PR00981">
    <property type="entry name" value="TRNASYNTHSER"/>
</dbReference>
<feature type="binding site" evidence="12 14">
    <location>
        <begin position="260"/>
        <end position="262"/>
    </location>
    <ligand>
        <name>ATP</name>
        <dbReference type="ChEBI" id="CHEBI:30616"/>
    </ligand>
</feature>
<evidence type="ECO:0000256" key="3">
    <source>
        <dbReference type="ARBA" id="ARBA00010728"/>
    </source>
</evidence>
<sequence>MLDIKWIRAYPKLFDQGLRLRGLDPKSEELLELDSAHRKSLSKFQEIRGKRNSIAKEIARYKQDGKDTVDLVQESSALSEQECILERQTQKLSDQLRKFLESFPNMLDEHVPVGASEADNVILKKWGNPRDFLEFSPKDHEDLGANLGMDFVQASKMSGARFVILAKELAQLERALSCWMLDMNTQRLGCLEVHTPCLVKEDSVFGAGQLPKLEQDLFKTTDGRYLIATGEVTLLNLVRETILDFKNLPLKFTAYTPCFRSEAGAAGKDTKGMIRMHQFEKVELLGVCDPKDSQELHLSFLEQEEFLMQTLGLPYRVVALCSSDVGWTSQRTYDIEVWLPGQSCYREISSCSNCGAYQSRRTDTRYRTKDGELEYPYTLNGSALPTGRTLVAILENYQNSDGSVTIPEVLRPYMGGKKSLTPSDHRAIYNV</sequence>
<evidence type="ECO:0000259" key="15">
    <source>
        <dbReference type="PROSITE" id="PS50862"/>
    </source>
</evidence>
<dbReference type="GO" id="GO:0004828">
    <property type="term" value="F:serine-tRNA ligase activity"/>
    <property type="evidence" value="ECO:0007669"/>
    <property type="project" value="UniProtKB-UniRule"/>
</dbReference>
<dbReference type="GO" id="GO:0005524">
    <property type="term" value="F:ATP binding"/>
    <property type="evidence" value="ECO:0007669"/>
    <property type="project" value="UniProtKB-UniRule"/>
</dbReference>
<keyword evidence="9 12" id="KW-0030">Aminoacyl-tRNA synthetase</keyword>
<evidence type="ECO:0000256" key="12">
    <source>
        <dbReference type="HAMAP-Rule" id="MF_00176"/>
    </source>
</evidence>
<feature type="binding site" evidence="12">
    <location>
        <position position="382"/>
    </location>
    <ligand>
        <name>L-serine</name>
        <dbReference type="ChEBI" id="CHEBI:33384"/>
    </ligand>
</feature>
<feature type="binding site" evidence="12 13">
    <location>
        <position position="283"/>
    </location>
    <ligand>
        <name>L-serine</name>
        <dbReference type="ChEBI" id="CHEBI:33384"/>
    </ligand>
</feature>
<keyword evidence="17" id="KW-1185">Reference proteome</keyword>
<evidence type="ECO:0000256" key="11">
    <source>
        <dbReference type="ARBA" id="ARBA00048823"/>
    </source>
</evidence>
<feature type="binding site" evidence="13">
    <location>
        <position position="260"/>
    </location>
    <ligand>
        <name>L-serine</name>
        <dbReference type="ChEBI" id="CHEBI:33384"/>
    </ligand>
</feature>
<dbReference type="Gene3D" id="1.10.287.40">
    <property type="entry name" value="Serine-tRNA synthetase, tRNA binding domain"/>
    <property type="match status" value="1"/>
</dbReference>
<evidence type="ECO:0000256" key="5">
    <source>
        <dbReference type="ARBA" id="ARBA00022598"/>
    </source>
</evidence>
<dbReference type="PIRSF" id="PIRSF001529">
    <property type="entry name" value="Ser-tRNA-synth_IIa"/>
    <property type="match status" value="1"/>
</dbReference>
<evidence type="ECO:0000256" key="7">
    <source>
        <dbReference type="ARBA" id="ARBA00022840"/>
    </source>
</evidence>
<dbReference type="GO" id="GO:0016260">
    <property type="term" value="P:selenocysteine biosynthetic process"/>
    <property type="evidence" value="ECO:0007669"/>
    <property type="project" value="UniProtKB-UniRule"/>
</dbReference>
<comment type="caution">
    <text evidence="16">The sequence shown here is derived from an EMBL/GenBank/DDBJ whole genome shotgun (WGS) entry which is preliminary data.</text>
</comment>
<reference evidence="16 17" key="1">
    <citation type="journal article" date="2014" name="FEMS Microbiol. Lett.">
        <title>Draft genome sequences of three Holospora species (Holospora obtusa, Holospora undulata, and Holospora elegans), endonuclear symbiotic bacteria of the ciliate Paramecium caudatum.</title>
        <authorList>
            <person name="Dohra H."/>
            <person name="Tanaka K."/>
            <person name="Suzuki T."/>
            <person name="Fujishima M."/>
            <person name="Suzuki H."/>
        </authorList>
    </citation>
    <scope>NUCLEOTIDE SEQUENCE [LARGE SCALE GENOMIC DNA]</scope>
    <source>
        <strain evidence="16 17">F1</strain>
    </source>
</reference>
<keyword evidence="6 12" id="KW-0547">Nucleotide-binding</keyword>
<evidence type="ECO:0000256" key="1">
    <source>
        <dbReference type="ARBA" id="ARBA00004496"/>
    </source>
</evidence>
<comment type="domain">
    <text evidence="12">Consists of two distinct domains, a catalytic core and a N-terminal extension that is involved in tRNA binding.</text>
</comment>
<dbReference type="Gene3D" id="3.30.930.10">
    <property type="entry name" value="Bira Bifunctional Protein, Domain 2"/>
    <property type="match status" value="1"/>
</dbReference>
<comment type="pathway">
    <text evidence="2 12">Aminoacyl-tRNA biosynthesis; selenocysteinyl-tRNA(Sec) biosynthesis; L-seryl-tRNA(Sec) from L-serine and tRNA(Sec): step 1/1.</text>
</comment>
<dbReference type="CDD" id="cd00770">
    <property type="entry name" value="SerRS_core"/>
    <property type="match status" value="1"/>
</dbReference>
<evidence type="ECO:0000256" key="10">
    <source>
        <dbReference type="ARBA" id="ARBA00047929"/>
    </source>
</evidence>
<keyword evidence="5 12" id="KW-0436">Ligase</keyword>
<evidence type="ECO:0000256" key="9">
    <source>
        <dbReference type="ARBA" id="ARBA00023146"/>
    </source>
</evidence>
<organism evidence="16 17">
    <name type="scientific">Holospora obtusa F1</name>
    <dbReference type="NCBI Taxonomy" id="1399147"/>
    <lineage>
        <taxon>Bacteria</taxon>
        <taxon>Pseudomonadati</taxon>
        <taxon>Pseudomonadota</taxon>
        <taxon>Alphaproteobacteria</taxon>
        <taxon>Holosporales</taxon>
        <taxon>Holosporaceae</taxon>
        <taxon>Holospora</taxon>
    </lineage>
</organism>
<dbReference type="Pfam" id="PF02403">
    <property type="entry name" value="Seryl_tRNA_N"/>
    <property type="match status" value="1"/>
</dbReference>
<dbReference type="UniPathway" id="UPA00906">
    <property type="reaction ID" value="UER00895"/>
</dbReference>
<gene>
    <name evidence="12" type="primary">serS</name>
    <name evidence="16" type="ORF">P618_200519</name>
</gene>
<comment type="similarity">
    <text evidence="3 12">Belongs to the class-II aminoacyl-tRNA synthetase family. Type-1 seryl-tRNA synthetase subfamily.</text>
</comment>